<dbReference type="NCBIfam" id="NF041131">
    <property type="entry name" value="RicT_YaaT_fam"/>
    <property type="match status" value="1"/>
</dbReference>
<organism evidence="3 4">
    <name type="scientific">Parvicella tangerina</name>
    <dbReference type="NCBI Taxonomy" id="2829795"/>
    <lineage>
        <taxon>Bacteria</taxon>
        <taxon>Pseudomonadati</taxon>
        <taxon>Bacteroidota</taxon>
        <taxon>Flavobacteriia</taxon>
        <taxon>Flavobacteriales</taxon>
        <taxon>Parvicellaceae</taxon>
        <taxon>Parvicella</taxon>
    </lineage>
</organism>
<dbReference type="EMBL" id="OU015584">
    <property type="protein sequence ID" value="CAG5077180.1"/>
    <property type="molecule type" value="Genomic_DNA"/>
</dbReference>
<protein>
    <recommendedName>
        <fullName evidence="2">PSP1 C-terminal domain-containing protein</fullName>
    </recommendedName>
</protein>
<dbReference type="PANTHER" id="PTHR43830:SF3">
    <property type="entry name" value="PROTEIN PSP1"/>
    <property type="match status" value="1"/>
</dbReference>
<dbReference type="InterPro" id="IPR007557">
    <property type="entry name" value="PSP1_C"/>
</dbReference>
<name>A0A916JJD1_9FLAO</name>
<feature type="compositionally biased region" description="Low complexity" evidence="1">
    <location>
        <begin position="419"/>
        <end position="435"/>
    </location>
</feature>
<feature type="compositionally biased region" description="Basic residues" evidence="1">
    <location>
        <begin position="366"/>
        <end position="382"/>
    </location>
</feature>
<accession>A0A916JJD1</accession>
<keyword evidence="4" id="KW-1185">Reference proteome</keyword>
<dbReference type="GO" id="GO:0005737">
    <property type="term" value="C:cytoplasm"/>
    <property type="evidence" value="ECO:0007669"/>
    <property type="project" value="TreeGrafter"/>
</dbReference>
<dbReference type="KEGG" id="ptan:CRYO30217_00312"/>
<reference evidence="3" key="1">
    <citation type="submission" date="2021-04" db="EMBL/GenBank/DDBJ databases">
        <authorList>
            <person name="Rodrigo-Torres L."/>
            <person name="Arahal R. D."/>
            <person name="Lucena T."/>
        </authorList>
    </citation>
    <scope>NUCLEOTIDE SEQUENCE</scope>
    <source>
        <strain evidence="3">AS29M-1</strain>
    </source>
</reference>
<dbReference type="PANTHER" id="PTHR43830">
    <property type="entry name" value="PROTEIN PSP1"/>
    <property type="match status" value="1"/>
</dbReference>
<evidence type="ECO:0000313" key="4">
    <source>
        <dbReference type="Proteomes" id="UP000683507"/>
    </source>
</evidence>
<feature type="region of interest" description="Disordered" evidence="1">
    <location>
        <begin position="340"/>
        <end position="445"/>
    </location>
</feature>
<evidence type="ECO:0000313" key="3">
    <source>
        <dbReference type="EMBL" id="CAG5077180.1"/>
    </source>
</evidence>
<dbReference type="RefSeq" id="WP_258540554.1">
    <property type="nucleotide sequence ID" value="NZ_OU015584.1"/>
</dbReference>
<dbReference type="AlphaFoldDB" id="A0A916JJD1"/>
<evidence type="ECO:0000259" key="2">
    <source>
        <dbReference type="PROSITE" id="PS51411"/>
    </source>
</evidence>
<dbReference type="Proteomes" id="UP000683507">
    <property type="component" value="Chromosome"/>
</dbReference>
<sequence length="445" mass="49896">MSCSNCSNNSGGVPNGCKSNGNCGSGGCDRMAVFDWLADIQVPTGRSVFDVIEVSFKNGRKGFYRNEKGLQIFKGDTVVVETSPGHDVGIVTLTGELVKHQMKRKNVKSAPHELRKVYRKATETDLERWKAARSKEYDTMHEARELIVRLGLDMKLGDVEYQGDGNKATFYYTADQRVDFRELIKVMADQFKIKIEMRQIGARQEAGRLGGLGACGRELCCSTWLTDFRSVSTSAARYQQLSLNPQKLAGQCGKLKCCLNYELDQYVEALKKFPDTKKTIHTANGPAVHIKTDVFKQKMWYLVKGDRSSSIICLSVDRVFELHKLQKSGSKIGDLNEFAEVEEPKNEPEYSNVVGQDDLTRFDQKFKKKKKRNKRKGNRNKKGGGQGGGSQNKSNNQNKDQQKGQGGNNRRNNKRKGGNNRNNNQNRGKGNNPQGSNKNNDKKTD</sequence>
<feature type="domain" description="PSP1 C-terminal" evidence="2">
    <location>
        <begin position="115"/>
        <end position="200"/>
    </location>
</feature>
<evidence type="ECO:0000256" key="1">
    <source>
        <dbReference type="SAM" id="MobiDB-lite"/>
    </source>
</evidence>
<dbReference type="Pfam" id="PF04468">
    <property type="entry name" value="PSP1"/>
    <property type="match status" value="1"/>
</dbReference>
<gene>
    <name evidence="3" type="ORF">CRYO30217_00312</name>
</gene>
<dbReference type="InterPro" id="IPR047767">
    <property type="entry name" value="PSP1-like"/>
</dbReference>
<dbReference type="PROSITE" id="PS51411">
    <property type="entry name" value="PSP1_C"/>
    <property type="match status" value="1"/>
</dbReference>
<proteinExistence type="predicted"/>